<proteinExistence type="predicted"/>
<comment type="caution">
    <text evidence="2">The sequence shown here is derived from an EMBL/GenBank/DDBJ whole genome shotgun (WGS) entry which is preliminary data.</text>
</comment>
<evidence type="ECO:0000256" key="1">
    <source>
        <dbReference type="SAM" id="Phobius"/>
    </source>
</evidence>
<evidence type="ECO:0000313" key="3">
    <source>
        <dbReference type="Proteomes" id="UP000293347"/>
    </source>
</evidence>
<dbReference type="AlphaFoldDB" id="A0A4R0ND74"/>
<feature type="transmembrane region" description="Helical" evidence="1">
    <location>
        <begin position="5"/>
        <end position="26"/>
    </location>
</feature>
<feature type="transmembrane region" description="Helical" evidence="1">
    <location>
        <begin position="142"/>
        <end position="167"/>
    </location>
</feature>
<dbReference type="Proteomes" id="UP000293347">
    <property type="component" value="Unassembled WGS sequence"/>
</dbReference>
<sequence>MKRNVLIYGLISGICVATFMSASIAYCYNKNSFEGSMLLGYTAMILSFSLIFVGVKNYRDKFSGGVISFGKAFLMSIYMALIASTLYVVGWMIAYYNFFPDFLERLTAYQLSPTKINQMSTEQVAEISKQIEMFKVWYSTPFGVAGATYMEILPVGLLVAIITALILKRKTPKPEQLID</sequence>
<gene>
    <name evidence="2" type="ORF">EZ437_18565</name>
</gene>
<feature type="transmembrane region" description="Helical" evidence="1">
    <location>
        <begin position="76"/>
        <end position="96"/>
    </location>
</feature>
<protein>
    <submittedName>
        <fullName evidence="2">DUF4199 domain-containing protein</fullName>
    </submittedName>
</protein>
<dbReference type="RefSeq" id="WP_131597573.1">
    <property type="nucleotide sequence ID" value="NZ_SJSL01000007.1"/>
</dbReference>
<keyword evidence="1" id="KW-0472">Membrane</keyword>
<dbReference type="EMBL" id="SJSL01000007">
    <property type="protein sequence ID" value="TCC98198.1"/>
    <property type="molecule type" value="Genomic_DNA"/>
</dbReference>
<evidence type="ECO:0000313" key="2">
    <source>
        <dbReference type="EMBL" id="TCC98198.1"/>
    </source>
</evidence>
<keyword evidence="1" id="KW-1133">Transmembrane helix</keyword>
<dbReference type="InterPro" id="IPR025250">
    <property type="entry name" value="DUF4199"/>
</dbReference>
<dbReference type="OrthoDB" id="6384283at2"/>
<name>A0A4R0ND74_9SPHI</name>
<keyword evidence="1" id="KW-0812">Transmembrane</keyword>
<dbReference type="Pfam" id="PF13858">
    <property type="entry name" value="DUF4199"/>
    <property type="match status" value="1"/>
</dbReference>
<keyword evidence="3" id="KW-1185">Reference proteome</keyword>
<organism evidence="2 3">
    <name type="scientific">Pedobacter psychroterrae</name>
    <dbReference type="NCBI Taxonomy" id="2530453"/>
    <lineage>
        <taxon>Bacteria</taxon>
        <taxon>Pseudomonadati</taxon>
        <taxon>Bacteroidota</taxon>
        <taxon>Sphingobacteriia</taxon>
        <taxon>Sphingobacteriales</taxon>
        <taxon>Sphingobacteriaceae</taxon>
        <taxon>Pedobacter</taxon>
    </lineage>
</organism>
<feature type="transmembrane region" description="Helical" evidence="1">
    <location>
        <begin position="38"/>
        <end position="55"/>
    </location>
</feature>
<reference evidence="2 3" key="1">
    <citation type="submission" date="2019-02" db="EMBL/GenBank/DDBJ databases">
        <title>Pedobacter sp. RP-1-14 sp. nov., isolated from Arctic soil.</title>
        <authorList>
            <person name="Dahal R.H."/>
        </authorList>
    </citation>
    <scope>NUCLEOTIDE SEQUENCE [LARGE SCALE GENOMIC DNA]</scope>
    <source>
        <strain evidence="2 3">RP-1-14</strain>
    </source>
</reference>
<accession>A0A4R0ND74</accession>